<proteinExistence type="predicted"/>
<dbReference type="Proteomes" id="UP000826234">
    <property type="component" value="Unassembled WGS sequence"/>
</dbReference>
<evidence type="ECO:0000256" key="1">
    <source>
        <dbReference type="SAM" id="MobiDB-lite"/>
    </source>
</evidence>
<evidence type="ECO:0000313" key="3">
    <source>
        <dbReference type="EMBL" id="KAH0630389.1"/>
    </source>
</evidence>
<comment type="caution">
    <text evidence="3">The sequence shown here is derived from an EMBL/GenBank/DDBJ whole genome shotgun (WGS) entry which is preliminary data.</text>
</comment>
<protein>
    <submittedName>
        <fullName evidence="3">Uncharacterized protein</fullName>
    </submittedName>
</protein>
<feature type="compositionally biased region" description="Basic and acidic residues" evidence="1">
    <location>
        <begin position="93"/>
        <end position="107"/>
    </location>
</feature>
<gene>
    <name evidence="3" type="ORF">JD844_013375</name>
</gene>
<feature type="region of interest" description="Disordered" evidence="1">
    <location>
        <begin position="73"/>
        <end position="126"/>
    </location>
</feature>
<evidence type="ECO:0000313" key="4">
    <source>
        <dbReference type="Proteomes" id="UP000826234"/>
    </source>
</evidence>
<keyword evidence="4" id="KW-1185">Reference proteome</keyword>
<keyword evidence="2" id="KW-0732">Signal</keyword>
<feature type="compositionally biased region" description="Basic and acidic residues" evidence="1">
    <location>
        <begin position="73"/>
        <end position="86"/>
    </location>
</feature>
<feature type="chain" id="PRO_5047283769" evidence="2">
    <location>
        <begin position="34"/>
        <end position="126"/>
    </location>
</feature>
<reference evidence="3 4" key="1">
    <citation type="journal article" date="2022" name="Gigascience">
        <title>A chromosome-level genome assembly and annotation of the desert horned lizard, Phrynosoma platyrhinos, provides insight into chromosomal rearrangements among reptiles.</title>
        <authorList>
            <person name="Koochekian N."/>
            <person name="Ascanio A."/>
            <person name="Farleigh K."/>
            <person name="Card D.C."/>
            <person name="Schield D.R."/>
            <person name="Castoe T.A."/>
            <person name="Jezkova T."/>
        </authorList>
    </citation>
    <scope>NUCLEOTIDE SEQUENCE [LARGE SCALE GENOMIC DNA]</scope>
    <source>
        <strain evidence="3">NK-2021</strain>
    </source>
</reference>
<dbReference type="EMBL" id="JAIPUX010000439">
    <property type="protein sequence ID" value="KAH0630389.1"/>
    <property type="molecule type" value="Genomic_DNA"/>
</dbReference>
<organism evidence="3 4">
    <name type="scientific">Phrynosoma platyrhinos</name>
    <name type="common">Desert horned lizard</name>
    <dbReference type="NCBI Taxonomy" id="52577"/>
    <lineage>
        <taxon>Eukaryota</taxon>
        <taxon>Metazoa</taxon>
        <taxon>Chordata</taxon>
        <taxon>Craniata</taxon>
        <taxon>Vertebrata</taxon>
        <taxon>Euteleostomi</taxon>
        <taxon>Lepidosauria</taxon>
        <taxon>Squamata</taxon>
        <taxon>Bifurcata</taxon>
        <taxon>Unidentata</taxon>
        <taxon>Episquamata</taxon>
        <taxon>Toxicofera</taxon>
        <taxon>Iguania</taxon>
        <taxon>Phrynosomatidae</taxon>
        <taxon>Phrynosomatinae</taxon>
        <taxon>Phrynosoma</taxon>
    </lineage>
</organism>
<name>A0ABQ7TKQ5_PHRPL</name>
<feature type="compositionally biased region" description="Basic and acidic residues" evidence="1">
    <location>
        <begin position="117"/>
        <end position="126"/>
    </location>
</feature>
<sequence>MGNVFLGIKGLPVSPAWLLALCFFLSLTRGVDGLTCRRCALVKPGRYCYPPDKICTADEDICFTFKIFQGTDNDKEKAKEEEREGKVGSMKESSTKDSEEKNSKSELEESSVEEEGKEIRSRQEKK</sequence>
<accession>A0ABQ7TKQ5</accession>
<feature type="signal peptide" evidence="2">
    <location>
        <begin position="1"/>
        <end position="33"/>
    </location>
</feature>
<evidence type="ECO:0000256" key="2">
    <source>
        <dbReference type="SAM" id="SignalP"/>
    </source>
</evidence>